<evidence type="ECO:0000313" key="4">
    <source>
        <dbReference type="Proteomes" id="UP000494214"/>
    </source>
</evidence>
<proteinExistence type="predicted"/>
<feature type="compositionally biased region" description="Pro residues" evidence="1">
    <location>
        <begin position="199"/>
        <end position="222"/>
    </location>
</feature>
<evidence type="ECO:0000256" key="2">
    <source>
        <dbReference type="SAM" id="SignalP"/>
    </source>
</evidence>
<dbReference type="Proteomes" id="UP000494214">
    <property type="component" value="Unassembled WGS sequence"/>
</dbReference>
<sequence length="222" mass="23595">MSRFAIRSNLAVLAIVAASSGFAAGSAMAAPPPPAEGGPAAMHEGHRGGGFHKGMRDGLLIPGLGPVSKAQVAELKLDAKQEALFKTAQEGQRSLHEVMRADRGTRHDLLKSQLDSGKLDPRALIEQSEKRRDAFGPQAKQVRDQWLAVWDSLNDTQRGQVTKIVKEREARMAERHAKMEARADGKGRPGMRGADGRPGMPPPPPAAGDVPPPPPPAAPQAN</sequence>
<keyword evidence="2" id="KW-0732">Signal</keyword>
<dbReference type="EMBL" id="CADIJM010000001">
    <property type="protein sequence ID" value="CAB3663226.1"/>
    <property type="molecule type" value="Genomic_DNA"/>
</dbReference>
<gene>
    <name evidence="3" type="ORF">LMG26690_00687</name>
</gene>
<evidence type="ECO:0000313" key="3">
    <source>
        <dbReference type="EMBL" id="CAB3663226.1"/>
    </source>
</evidence>
<feature type="region of interest" description="Disordered" evidence="1">
    <location>
        <begin position="171"/>
        <end position="222"/>
    </location>
</feature>
<protein>
    <recommendedName>
        <fullName evidence="5">Periplasmic heavy metal sensor</fullName>
    </recommendedName>
</protein>
<accession>A0A6S6Z776</accession>
<keyword evidence="4" id="KW-1185">Reference proteome</keyword>
<organism evidence="3 4">
    <name type="scientific">Achromobacter animicus</name>
    <dbReference type="NCBI Taxonomy" id="1389935"/>
    <lineage>
        <taxon>Bacteria</taxon>
        <taxon>Pseudomonadati</taxon>
        <taxon>Pseudomonadota</taxon>
        <taxon>Betaproteobacteria</taxon>
        <taxon>Burkholderiales</taxon>
        <taxon>Alcaligenaceae</taxon>
        <taxon>Achromobacter</taxon>
    </lineage>
</organism>
<dbReference type="RefSeq" id="WP_175121708.1">
    <property type="nucleotide sequence ID" value="NZ_CADIJM010000001.1"/>
</dbReference>
<feature type="compositionally biased region" description="Basic and acidic residues" evidence="1">
    <location>
        <begin position="171"/>
        <end position="187"/>
    </location>
</feature>
<dbReference type="AlphaFoldDB" id="A0A6S6Z776"/>
<name>A0A6S6Z776_9BURK</name>
<feature type="chain" id="PRO_5029014171" description="Periplasmic heavy metal sensor" evidence="2">
    <location>
        <begin position="30"/>
        <end position="222"/>
    </location>
</feature>
<reference evidence="3 4" key="1">
    <citation type="submission" date="2020-04" db="EMBL/GenBank/DDBJ databases">
        <authorList>
            <person name="De Canck E."/>
        </authorList>
    </citation>
    <scope>NUCLEOTIDE SEQUENCE [LARGE SCALE GENOMIC DNA]</scope>
    <source>
        <strain evidence="3 4">LMG 26690</strain>
    </source>
</reference>
<evidence type="ECO:0008006" key="5">
    <source>
        <dbReference type="Google" id="ProtNLM"/>
    </source>
</evidence>
<evidence type="ECO:0000256" key="1">
    <source>
        <dbReference type="SAM" id="MobiDB-lite"/>
    </source>
</evidence>
<feature type="signal peptide" evidence="2">
    <location>
        <begin position="1"/>
        <end position="29"/>
    </location>
</feature>